<dbReference type="GO" id="GO:0003825">
    <property type="term" value="F:alpha,alpha-trehalose-phosphate synthase (UDP-forming) activity"/>
    <property type="evidence" value="ECO:0007669"/>
    <property type="project" value="UniProtKB-UniRule"/>
</dbReference>
<protein>
    <recommendedName>
        <fullName evidence="5 9">Trehalose-6-phosphate synthase</fullName>
        <ecNumber evidence="4 9">2.4.1.15</ecNumber>
    </recommendedName>
    <alternativeName>
        <fullName evidence="9">Osmoregulatory trehalose synthesis protein A</fullName>
    </alternativeName>
    <alternativeName>
        <fullName evidence="9">UDP-glucose-glucosephosphate glucosyltransferase</fullName>
    </alternativeName>
</protein>
<evidence type="ECO:0000256" key="9">
    <source>
        <dbReference type="RuleBase" id="RU362045"/>
    </source>
</evidence>
<dbReference type="CDD" id="cd03788">
    <property type="entry name" value="GT20_TPS"/>
    <property type="match status" value="1"/>
</dbReference>
<dbReference type="InterPro" id="IPR012766">
    <property type="entry name" value="Trehalose_OtsA"/>
</dbReference>
<dbReference type="EMBL" id="FCOA02000003">
    <property type="protein sequence ID" value="SAK49978.1"/>
    <property type="molecule type" value="Genomic_DNA"/>
</dbReference>
<evidence type="ECO:0000256" key="1">
    <source>
        <dbReference type="ARBA" id="ARBA00005199"/>
    </source>
</evidence>
<dbReference type="GO" id="GO:0005992">
    <property type="term" value="P:trehalose biosynthetic process"/>
    <property type="evidence" value="ECO:0007669"/>
    <property type="project" value="UniProtKB-UniRule"/>
</dbReference>
<dbReference type="STRING" id="1777140.AWB79_01508"/>
<evidence type="ECO:0000256" key="4">
    <source>
        <dbReference type="ARBA" id="ARBA00012538"/>
    </source>
</evidence>
<comment type="pathway">
    <text evidence="1 9">Glycan biosynthesis; trehalose biosynthesis.</text>
</comment>
<dbReference type="Gene3D" id="3.40.50.2000">
    <property type="entry name" value="Glycogen Phosphorylase B"/>
    <property type="match status" value="2"/>
</dbReference>
<dbReference type="UniPathway" id="UPA00299"/>
<dbReference type="Pfam" id="PF00982">
    <property type="entry name" value="Glyco_transf_20"/>
    <property type="match status" value="1"/>
</dbReference>
<dbReference type="InterPro" id="IPR001830">
    <property type="entry name" value="Glyco_trans_20"/>
</dbReference>
<gene>
    <name evidence="10" type="ORF">AWB79_01508</name>
</gene>
<evidence type="ECO:0000256" key="8">
    <source>
        <dbReference type="ARBA" id="ARBA00048039"/>
    </source>
</evidence>
<dbReference type="AlphaFoldDB" id="A0A157ZWR7"/>
<evidence type="ECO:0000256" key="2">
    <source>
        <dbReference type="ARBA" id="ARBA00008799"/>
    </source>
</evidence>
<dbReference type="PANTHER" id="PTHR10788:SF106">
    <property type="entry name" value="BCDNA.GH08860"/>
    <property type="match status" value="1"/>
</dbReference>
<dbReference type="NCBIfam" id="TIGR02400">
    <property type="entry name" value="trehalose_OtsA"/>
    <property type="match status" value="1"/>
</dbReference>
<comment type="catalytic activity">
    <reaction evidence="8 9">
        <text>D-glucose 6-phosphate + UDP-alpha-D-glucose = alpha,alpha-trehalose 6-phosphate + UDP + H(+)</text>
        <dbReference type="Rhea" id="RHEA:18889"/>
        <dbReference type="ChEBI" id="CHEBI:15378"/>
        <dbReference type="ChEBI" id="CHEBI:58223"/>
        <dbReference type="ChEBI" id="CHEBI:58429"/>
        <dbReference type="ChEBI" id="CHEBI:58885"/>
        <dbReference type="ChEBI" id="CHEBI:61548"/>
        <dbReference type="EC" id="2.4.1.15"/>
    </reaction>
</comment>
<dbReference type="OrthoDB" id="9815690at2"/>
<evidence type="ECO:0000256" key="6">
    <source>
        <dbReference type="ARBA" id="ARBA00022676"/>
    </source>
</evidence>
<keyword evidence="6 9" id="KW-0328">Glycosyltransferase</keyword>
<dbReference type="PANTHER" id="PTHR10788">
    <property type="entry name" value="TREHALOSE-6-PHOSPHATE SYNTHASE"/>
    <property type="match status" value="1"/>
</dbReference>
<reference evidence="10" key="1">
    <citation type="submission" date="2016-01" db="EMBL/GenBank/DDBJ databases">
        <authorList>
            <person name="Peeters C."/>
        </authorList>
    </citation>
    <scope>NUCLEOTIDE SEQUENCE</scope>
    <source>
        <strain evidence="10">LMG 29322</strain>
    </source>
</reference>
<comment type="caution">
    <text evidence="10">The sequence shown here is derived from an EMBL/GenBank/DDBJ whole genome shotgun (WGS) entry which is preliminary data.</text>
</comment>
<dbReference type="FunFam" id="3.40.50.2000:FF:000024">
    <property type="entry name" value="Trehalose-6-phosphate synthase"/>
    <property type="match status" value="1"/>
</dbReference>
<evidence type="ECO:0000256" key="7">
    <source>
        <dbReference type="ARBA" id="ARBA00022679"/>
    </source>
</evidence>
<accession>A0A157ZWR7</accession>
<evidence type="ECO:0000313" key="11">
    <source>
        <dbReference type="Proteomes" id="UP000054851"/>
    </source>
</evidence>
<organism evidence="10 11">
    <name type="scientific">Caballeronia hypogeia</name>
    <dbReference type="NCBI Taxonomy" id="1777140"/>
    <lineage>
        <taxon>Bacteria</taxon>
        <taxon>Pseudomonadati</taxon>
        <taxon>Pseudomonadota</taxon>
        <taxon>Betaproteobacteria</taxon>
        <taxon>Burkholderiales</taxon>
        <taxon>Burkholderiaceae</taxon>
        <taxon>Caballeronia</taxon>
    </lineage>
</organism>
<dbReference type="EC" id="2.4.1.15" evidence="4 9"/>
<dbReference type="Proteomes" id="UP000054851">
    <property type="component" value="Unassembled WGS sequence"/>
</dbReference>
<evidence type="ECO:0000256" key="3">
    <source>
        <dbReference type="ARBA" id="ARBA00011881"/>
    </source>
</evidence>
<evidence type="ECO:0000313" key="10">
    <source>
        <dbReference type="EMBL" id="SAK49978.1"/>
    </source>
</evidence>
<keyword evidence="7 9" id="KW-0808">Transferase</keyword>
<proteinExistence type="inferred from homology"/>
<evidence type="ECO:0000256" key="5">
    <source>
        <dbReference type="ARBA" id="ARBA00018539"/>
    </source>
</evidence>
<comment type="subunit">
    <text evidence="3 9">Homotetramer.</text>
</comment>
<name>A0A157ZWR7_9BURK</name>
<dbReference type="RefSeq" id="WP_061166760.1">
    <property type="nucleotide sequence ID" value="NZ_FCOA02000003.1"/>
</dbReference>
<comment type="similarity">
    <text evidence="2 9">Belongs to the glycosyltransferase 20 family.</text>
</comment>
<keyword evidence="11" id="KW-1185">Reference proteome</keyword>
<comment type="function">
    <text evidence="9">Probably involved in the osmoprotection via the biosynthesis of trehalose. Catalyzes the transfer of glucose from UDP-alpha-D-glucose (UDP-Glc) to D-glucose 6-phosphate (Glc-6-P) to form trehalose-6-phosphate. Acts with retention of the anomeric configuration of the UDP-sugar donor.</text>
</comment>
<sequence>MSRLIVVSNRVAPIQEGKPSAGGLAIGVLDALKETGGVWFGWSGEIVGEAGAPVVEKGGKVTYATVGLTRRDYDQYYRGFSNATLWPTFHYRNDLSRFDREEYAGYMRVNANLATKLKTFLKPDDIIWVHDYHMLPFAQELRKLGVANPIGFFLHIPFPVPEMMRTVPPHEELIAAMCQYDVVGFQTDADKQSFIDYVERTGRGHFNDDDGMLQAFGRMLKVGAYPIGIYPDAIAKAAEQFANRKQVKSLRDSMRGRKLIMSVDRLDYSKGLVERFQAFERLLLNAPGWHGRVSLVQIAPPTRSDVQTYQRIRQNLEGEAGRINGRFAQLDWTPIQYLNRKYERNLLMALFRLSQVGYVTPLRDGMNLVAKEYVASQDPADPGALVLSQFAGAADQLPGALVVNPFDLSQMSEALERALSMPLAERQARHADMMVPLRENNLSVWRDSFLSDLRSVATATSVTEKTVKTVRQGATEAKRPAAKA</sequence>
<dbReference type="SUPFAM" id="SSF53756">
    <property type="entry name" value="UDP-Glycosyltransferase/glycogen phosphorylase"/>
    <property type="match status" value="1"/>
</dbReference>